<evidence type="ECO:0000256" key="3">
    <source>
        <dbReference type="ARBA" id="ARBA00022598"/>
    </source>
</evidence>
<keyword evidence="2 10" id="KW-0963">Cytoplasm</keyword>
<dbReference type="InterPro" id="IPR010663">
    <property type="entry name" value="Znf_FPG/IleRS"/>
</dbReference>
<dbReference type="InterPro" id="IPR002300">
    <property type="entry name" value="aa-tRNA-synth_Ia"/>
</dbReference>
<evidence type="ECO:0000256" key="4">
    <source>
        <dbReference type="ARBA" id="ARBA00022741"/>
    </source>
</evidence>
<dbReference type="GO" id="GO:0000049">
    <property type="term" value="F:tRNA binding"/>
    <property type="evidence" value="ECO:0007669"/>
    <property type="project" value="InterPro"/>
</dbReference>
<dbReference type="EC" id="6.1.1.5" evidence="10"/>
<sequence>MPQDYNETINLPKTDFPMRANLPKREPGFLAGWEQDNNALYHALMKKNEGKPLFVLHDGPPYANGNLHMGHALNKVLKDFIVRYKNMAGFYAPYVPGWDTHGLPIERQAIQAYGMDRDKVSVSEFRQKCEEFARKHVNTQREQFKRLGVIGDWEHPYLTLTHDFEAKQIEIFGEMAKKGYIYKGLKPVYWCPHDETALAEAEIEYQDEPCSSIYVKFAVTDDKGVIEKAIGTKENVYFVIWTTTTWTLPGNLAISVNPFFEYDLVKVPNGEIYVLAKELVNSVMQAAGIESWEVLATLLGSDLEMMKTQHPIMDRESVIITGEHVTLDAGTGCVHTAPGFGADDFIVCQKYNIPIIVPVDGKGYATEDAGKYAGMYYEKTTPIILDDLRACNALLAIEDIVHSYPHCWRCKNPIIFRATEQWFCSVDALKDDAVKACHEITWLPGWGEERMTSMIMERSDWCISRQRIWGVPIPIFFCKKCSKPLVNEQTIKLVSDLFREKGSNAWFEMDASEILPSDIHCECGCGEFDKETDTMDVWFDSGSSWAAVIEQREGQPIPVDVYLEGNDQYRGWFQSSMLTAIATKGIAPYKTVITHGMIVDEERQKMSKSLGNGISPQEILDQYGADILRLWVSSADYRQDMRISKEMFKHLAQNYLKIRNTARYILGNLEGFDPKTDMVAYNDLCELDRWALMKLNDLVAKVIKGYDDYEFHVVLHAIHNFCVVDMSNFYLDVIKDRLYCEEKNGVLRRSAQTAMYEILDALVRMIAPILCFTADEIWQAMPHRDGDDAANIVLNAMPQVNPAWAFAEEASSKWDKLIALRDDVNKALEEARKNKVIGKPLEAWVTVYADDETAALLETVPADELAALCIVSKLRVIRGNGEGMQGENLPVQIAIERASGDKCERCWMYVDSIGQDSKHPTLCARCAAVVGE</sequence>
<comment type="domain">
    <text evidence="10">IleRS has two distinct active sites: one for aminoacylation and one for editing. The misactivated valine is translocated from the active site to the editing site, which sterically excludes the correctly activated isoleucine. The single editing site contains two valyl binding pockets, one specific for each substrate (Val-AMP or Val-tRNA(Ile)).</text>
</comment>
<evidence type="ECO:0000256" key="2">
    <source>
        <dbReference type="ARBA" id="ARBA00022490"/>
    </source>
</evidence>
<evidence type="ECO:0000256" key="5">
    <source>
        <dbReference type="ARBA" id="ARBA00022840"/>
    </source>
</evidence>
<dbReference type="InterPro" id="IPR014729">
    <property type="entry name" value="Rossmann-like_a/b/a_fold"/>
</dbReference>
<dbReference type="GO" id="GO:0002161">
    <property type="term" value="F:aminoacyl-tRNA deacylase activity"/>
    <property type="evidence" value="ECO:0007669"/>
    <property type="project" value="InterPro"/>
</dbReference>
<organism evidence="14 15">
    <name type="scientific">Butyricicoccus pullicaecorum</name>
    <dbReference type="NCBI Taxonomy" id="501571"/>
    <lineage>
        <taxon>Bacteria</taxon>
        <taxon>Bacillati</taxon>
        <taxon>Bacillota</taxon>
        <taxon>Clostridia</taxon>
        <taxon>Eubacteriales</taxon>
        <taxon>Butyricicoccaceae</taxon>
        <taxon>Butyricicoccus</taxon>
    </lineage>
</organism>
<comment type="subcellular location">
    <subcellularLocation>
        <location evidence="10">Cytoplasm</location>
    </subcellularLocation>
</comment>
<comment type="function">
    <text evidence="8 10">Catalyzes the attachment of isoleucine to tRNA(Ile). As IleRS can inadvertently accommodate and process structurally similar amino acids such as valine, to avoid such errors it has two additional distinct tRNA(Ile)-dependent editing activities. One activity is designated as 'pretransfer' editing and involves the hydrolysis of activated Val-AMP. The other activity is designated 'posttransfer' editing and involves deacylation of mischarged Val-tRNA(Ile).</text>
</comment>
<dbReference type="FunFam" id="1.10.730.20:FF:000001">
    <property type="entry name" value="Isoleucine--tRNA ligase"/>
    <property type="match status" value="1"/>
</dbReference>
<dbReference type="InterPro" id="IPR009080">
    <property type="entry name" value="tRNAsynth_Ia_anticodon-bd"/>
</dbReference>
<dbReference type="GO" id="GO:0005524">
    <property type="term" value="F:ATP binding"/>
    <property type="evidence" value="ECO:0007669"/>
    <property type="project" value="UniProtKB-UniRule"/>
</dbReference>
<dbReference type="Pfam" id="PF00133">
    <property type="entry name" value="tRNA-synt_1"/>
    <property type="match status" value="1"/>
</dbReference>
<dbReference type="HAMAP" id="MF_02002">
    <property type="entry name" value="Ile_tRNA_synth_type1"/>
    <property type="match status" value="1"/>
</dbReference>
<dbReference type="SUPFAM" id="SSF52374">
    <property type="entry name" value="Nucleotidylyl transferase"/>
    <property type="match status" value="1"/>
</dbReference>
<feature type="domain" description="Methionyl/Valyl/Leucyl/Isoleucyl-tRNA synthetase anticodon-binding" evidence="13">
    <location>
        <begin position="688"/>
        <end position="842"/>
    </location>
</feature>
<evidence type="ECO:0000259" key="12">
    <source>
        <dbReference type="Pfam" id="PF06827"/>
    </source>
</evidence>
<dbReference type="InterPro" id="IPR009008">
    <property type="entry name" value="Val/Leu/Ile-tRNA-synth_edit"/>
</dbReference>
<comment type="subunit">
    <text evidence="10">Monomer.</text>
</comment>
<accession>A0A1Y4LI68</accession>
<comment type="cofactor">
    <cofactor evidence="10">
        <name>Zn(2+)</name>
        <dbReference type="ChEBI" id="CHEBI:29105"/>
    </cofactor>
    <text evidence="10">Binds 1 zinc ion per subunit.</text>
</comment>
<dbReference type="Gene3D" id="3.40.50.620">
    <property type="entry name" value="HUPs"/>
    <property type="match status" value="2"/>
</dbReference>
<dbReference type="SUPFAM" id="SSF50677">
    <property type="entry name" value="ValRS/IleRS/LeuRS editing domain"/>
    <property type="match status" value="1"/>
</dbReference>
<dbReference type="PANTHER" id="PTHR42765:SF1">
    <property type="entry name" value="ISOLEUCINE--TRNA LIGASE, MITOCHONDRIAL"/>
    <property type="match status" value="1"/>
</dbReference>
<dbReference type="InterPro" id="IPR002301">
    <property type="entry name" value="Ile-tRNA-ligase"/>
</dbReference>
<keyword evidence="6 10" id="KW-0648">Protein biosynthesis</keyword>
<comment type="caution">
    <text evidence="14">The sequence shown here is derived from an EMBL/GenBank/DDBJ whole genome shotgun (WGS) entry which is preliminary data.</text>
</comment>
<dbReference type="CDD" id="cd07960">
    <property type="entry name" value="Anticodon_Ia_Ile_BEm"/>
    <property type="match status" value="1"/>
</dbReference>
<keyword evidence="7 10" id="KW-0030">Aminoacyl-tRNA synthetase</keyword>
<dbReference type="InterPro" id="IPR050081">
    <property type="entry name" value="Ile-tRNA_ligase"/>
</dbReference>
<dbReference type="InterPro" id="IPR033708">
    <property type="entry name" value="Anticodon_Ile_BEm"/>
</dbReference>
<dbReference type="GO" id="GO:0006428">
    <property type="term" value="P:isoleucyl-tRNA aminoacylation"/>
    <property type="evidence" value="ECO:0007669"/>
    <property type="project" value="UniProtKB-UniRule"/>
</dbReference>
<dbReference type="InterPro" id="IPR023585">
    <property type="entry name" value="Ile-tRNA-ligase_type1"/>
</dbReference>
<dbReference type="FunFam" id="3.40.50.620:FF:000152">
    <property type="entry name" value="Isoleucine--tRNA ligase"/>
    <property type="match status" value="1"/>
</dbReference>
<keyword evidence="5 10" id="KW-0067">ATP-binding</keyword>
<dbReference type="PRINTS" id="PR00984">
    <property type="entry name" value="TRNASYNTHILE"/>
</dbReference>
<feature type="domain" description="Aminoacyl-tRNA synthetase class Ia" evidence="11">
    <location>
        <begin position="31"/>
        <end position="644"/>
    </location>
</feature>
<keyword evidence="10" id="KW-0479">Metal-binding</keyword>
<evidence type="ECO:0000256" key="6">
    <source>
        <dbReference type="ARBA" id="ARBA00022917"/>
    </source>
</evidence>
<dbReference type="RefSeq" id="WP_087371225.1">
    <property type="nucleotide sequence ID" value="NZ_NFKK01000003.1"/>
</dbReference>
<evidence type="ECO:0000259" key="13">
    <source>
        <dbReference type="Pfam" id="PF08264"/>
    </source>
</evidence>
<dbReference type="Gene3D" id="1.10.730.20">
    <property type="match status" value="1"/>
</dbReference>
<name>A0A1Y4LI68_9FIRM</name>
<evidence type="ECO:0000256" key="9">
    <source>
        <dbReference type="ARBA" id="ARBA00048359"/>
    </source>
</evidence>
<dbReference type="NCBIfam" id="TIGR00392">
    <property type="entry name" value="ileS"/>
    <property type="match status" value="1"/>
</dbReference>
<evidence type="ECO:0000313" key="15">
    <source>
        <dbReference type="Proteomes" id="UP000195897"/>
    </source>
</evidence>
<feature type="short sequence motif" description="'HIGH' region" evidence="10">
    <location>
        <begin position="61"/>
        <end position="71"/>
    </location>
</feature>
<evidence type="ECO:0000256" key="8">
    <source>
        <dbReference type="ARBA" id="ARBA00025217"/>
    </source>
</evidence>
<dbReference type="Pfam" id="PF06827">
    <property type="entry name" value="zf-FPG_IleRS"/>
    <property type="match status" value="1"/>
</dbReference>
<dbReference type="Proteomes" id="UP000195897">
    <property type="component" value="Unassembled WGS sequence"/>
</dbReference>
<feature type="binding site" evidence="10">
    <location>
        <position position="564"/>
    </location>
    <ligand>
        <name>L-isoleucyl-5'-AMP</name>
        <dbReference type="ChEBI" id="CHEBI:178002"/>
    </ligand>
</feature>
<feature type="binding site" evidence="10">
    <location>
        <position position="608"/>
    </location>
    <ligand>
        <name>ATP</name>
        <dbReference type="ChEBI" id="CHEBI:30616"/>
    </ligand>
</feature>
<dbReference type="Gene3D" id="3.90.740.10">
    <property type="entry name" value="Valyl/Leucyl/Isoleucyl-tRNA synthetase, editing domain"/>
    <property type="match status" value="1"/>
</dbReference>
<evidence type="ECO:0000256" key="10">
    <source>
        <dbReference type="HAMAP-Rule" id="MF_02002"/>
    </source>
</evidence>
<dbReference type="GO" id="GO:0005829">
    <property type="term" value="C:cytosol"/>
    <property type="evidence" value="ECO:0007669"/>
    <property type="project" value="TreeGrafter"/>
</dbReference>
<evidence type="ECO:0000256" key="7">
    <source>
        <dbReference type="ARBA" id="ARBA00023146"/>
    </source>
</evidence>
<comment type="similarity">
    <text evidence="1 10">Belongs to the class-I aminoacyl-tRNA synthetase family. IleS type 1 subfamily.</text>
</comment>
<feature type="binding site" evidence="10">
    <location>
        <position position="923"/>
    </location>
    <ligand>
        <name>Zn(2+)</name>
        <dbReference type="ChEBI" id="CHEBI:29105"/>
    </ligand>
</feature>
<keyword evidence="10" id="KW-0862">Zinc</keyword>
<comment type="catalytic activity">
    <reaction evidence="9 10">
        <text>tRNA(Ile) + L-isoleucine + ATP = L-isoleucyl-tRNA(Ile) + AMP + diphosphate</text>
        <dbReference type="Rhea" id="RHEA:11060"/>
        <dbReference type="Rhea" id="RHEA-COMP:9666"/>
        <dbReference type="Rhea" id="RHEA-COMP:9695"/>
        <dbReference type="ChEBI" id="CHEBI:30616"/>
        <dbReference type="ChEBI" id="CHEBI:33019"/>
        <dbReference type="ChEBI" id="CHEBI:58045"/>
        <dbReference type="ChEBI" id="CHEBI:78442"/>
        <dbReference type="ChEBI" id="CHEBI:78528"/>
        <dbReference type="ChEBI" id="CHEBI:456215"/>
        <dbReference type="EC" id="6.1.1.5"/>
    </reaction>
</comment>
<dbReference type="Gene3D" id="1.10.10.830">
    <property type="entry name" value="Ile-tRNA synthetase CP2 domain-like"/>
    <property type="match status" value="1"/>
</dbReference>
<evidence type="ECO:0000256" key="1">
    <source>
        <dbReference type="ARBA" id="ARBA00006887"/>
    </source>
</evidence>
<keyword evidence="4 10" id="KW-0547">Nucleotide-binding</keyword>
<dbReference type="PROSITE" id="PS00178">
    <property type="entry name" value="AA_TRNA_LIGASE_I"/>
    <property type="match status" value="1"/>
</dbReference>
<feature type="binding site" evidence="10">
    <location>
        <position position="926"/>
    </location>
    <ligand>
        <name>Zn(2+)</name>
        <dbReference type="ChEBI" id="CHEBI:29105"/>
    </ligand>
</feature>
<dbReference type="InterPro" id="IPR001412">
    <property type="entry name" value="aa-tRNA-synth_I_CS"/>
</dbReference>
<feature type="binding site" evidence="10">
    <location>
        <position position="906"/>
    </location>
    <ligand>
        <name>Zn(2+)</name>
        <dbReference type="ChEBI" id="CHEBI:29105"/>
    </ligand>
</feature>
<dbReference type="GO" id="GO:0004822">
    <property type="term" value="F:isoleucine-tRNA ligase activity"/>
    <property type="evidence" value="ECO:0007669"/>
    <property type="project" value="UniProtKB-UniRule"/>
</dbReference>
<feature type="domain" description="Zinc finger FPG/IleRS-type" evidence="12">
    <location>
        <begin position="900"/>
        <end position="928"/>
    </location>
</feature>
<dbReference type="SUPFAM" id="SSF47323">
    <property type="entry name" value="Anticodon-binding domain of a subclass of class I aminoacyl-tRNA synthetases"/>
    <property type="match status" value="1"/>
</dbReference>
<dbReference type="InterPro" id="IPR013155">
    <property type="entry name" value="M/V/L/I-tRNA-synth_anticd-bd"/>
</dbReference>
<protein>
    <recommendedName>
        <fullName evidence="10">Isoleucine--tRNA ligase</fullName>
        <ecNumber evidence="10">6.1.1.5</ecNumber>
    </recommendedName>
    <alternativeName>
        <fullName evidence="10">Isoleucyl-tRNA synthetase</fullName>
        <shortName evidence="10">IleRS</shortName>
    </alternativeName>
</protein>
<feature type="short sequence motif" description="'KMSKS' region" evidence="10">
    <location>
        <begin position="605"/>
        <end position="609"/>
    </location>
</feature>
<feature type="binding site" evidence="10">
    <location>
        <position position="903"/>
    </location>
    <ligand>
        <name>Zn(2+)</name>
        <dbReference type="ChEBI" id="CHEBI:29105"/>
    </ligand>
</feature>
<reference evidence="15" key="1">
    <citation type="submission" date="2017-04" db="EMBL/GenBank/DDBJ databases">
        <title>Function of individual gut microbiota members based on whole genome sequencing of pure cultures obtained from chicken caecum.</title>
        <authorList>
            <person name="Medvecky M."/>
            <person name="Cejkova D."/>
            <person name="Polansky O."/>
            <person name="Karasova D."/>
            <person name="Kubasova T."/>
            <person name="Cizek A."/>
            <person name="Rychlik I."/>
        </authorList>
    </citation>
    <scope>NUCLEOTIDE SEQUENCE [LARGE SCALE GENOMIC DNA]</scope>
    <source>
        <strain evidence="15">An180</strain>
    </source>
</reference>
<dbReference type="GO" id="GO:0008270">
    <property type="term" value="F:zinc ion binding"/>
    <property type="evidence" value="ECO:0007669"/>
    <property type="project" value="UniProtKB-UniRule"/>
</dbReference>
<dbReference type="AlphaFoldDB" id="A0A1Y4LI68"/>
<evidence type="ECO:0000259" key="11">
    <source>
        <dbReference type="Pfam" id="PF00133"/>
    </source>
</evidence>
<dbReference type="PANTHER" id="PTHR42765">
    <property type="entry name" value="SOLEUCYL-TRNA SYNTHETASE"/>
    <property type="match status" value="1"/>
</dbReference>
<keyword evidence="3 10" id="KW-0436">Ligase</keyword>
<dbReference type="Pfam" id="PF08264">
    <property type="entry name" value="Anticodon_1"/>
    <property type="match status" value="1"/>
</dbReference>
<dbReference type="EMBL" id="NFKK01000003">
    <property type="protein sequence ID" value="OUP53832.1"/>
    <property type="molecule type" value="Genomic_DNA"/>
</dbReference>
<gene>
    <name evidence="10" type="primary">ileS</name>
    <name evidence="14" type="ORF">B5F17_04410</name>
</gene>
<evidence type="ECO:0000313" key="14">
    <source>
        <dbReference type="EMBL" id="OUP53832.1"/>
    </source>
</evidence>
<proteinExistence type="inferred from homology"/>